<proteinExistence type="inferred from homology"/>
<dbReference type="InterPro" id="IPR016772">
    <property type="entry name" value="UCP020408"/>
</dbReference>
<dbReference type="Proteomes" id="UP000219335">
    <property type="component" value="Unassembled WGS sequence"/>
</dbReference>
<comment type="similarity">
    <text evidence="1">Belongs to the UPF0751 family.</text>
</comment>
<evidence type="ECO:0000313" key="5">
    <source>
        <dbReference type="Proteomes" id="UP000219335"/>
    </source>
</evidence>
<reference evidence="3 5" key="3">
    <citation type="submission" date="2017-09" db="EMBL/GenBank/DDBJ databases">
        <authorList>
            <person name="Ehlers B."/>
            <person name="Leendertz F.H."/>
        </authorList>
    </citation>
    <scope>NUCLEOTIDE SEQUENCE [LARGE SCALE GENOMIC DNA]</scope>
    <source>
        <strain evidence="3 5">Nm42</strain>
    </source>
</reference>
<evidence type="ECO:0000256" key="1">
    <source>
        <dbReference type="ARBA" id="ARBA00007189"/>
    </source>
</evidence>
<evidence type="ECO:0008006" key="6">
    <source>
        <dbReference type="Google" id="ProtNLM"/>
    </source>
</evidence>
<dbReference type="KEGG" id="nur:ATY38_01290"/>
<evidence type="ECO:0000313" key="4">
    <source>
        <dbReference type="Proteomes" id="UP000182882"/>
    </source>
</evidence>
<dbReference type="RefSeq" id="WP_062557701.1">
    <property type="nucleotide sequence ID" value="NZ_CP013341.1"/>
</dbReference>
<accession>A0A0S3AFP4</accession>
<protein>
    <recommendedName>
        <fullName evidence="6">DUF2325 domain-containing protein</fullName>
    </recommendedName>
</protein>
<sequence>MKFLLKKQTAMTTSCAIFHYHYPISSYANTSSRCEDVLVLYKFIKFAHLLKQNWGLLKQKIIKERSSANQDSRIVDWAPLIKASSSIEIIGCTNHENQTDKCYDNLLNGKTILCVGGKIKLYTEYNQIVKNSGGTFISFHGDSNDTLDNLFLLMEKKADMIICPVDCVNHTVFQTIKYYCKSSGKPCVLLDRSAINSFTVGVRMLALMIAEKTDKIKH</sequence>
<name>A0A0S3AFP4_9PROT</name>
<dbReference type="EMBL" id="OCMU01000001">
    <property type="protein sequence ID" value="SOD16714.1"/>
    <property type="molecule type" value="Genomic_DNA"/>
</dbReference>
<evidence type="ECO:0000313" key="3">
    <source>
        <dbReference type="EMBL" id="SOD16714.1"/>
    </source>
</evidence>
<gene>
    <name evidence="2" type="ORF">SAMN05216406_1453</name>
    <name evidence="3" type="ORF">SAMN06297164_0711</name>
</gene>
<dbReference type="Pfam" id="PF10087">
    <property type="entry name" value="DUF2325"/>
    <property type="match status" value="1"/>
</dbReference>
<reference evidence="4" key="2">
    <citation type="submission" date="2016-10" db="EMBL/GenBank/DDBJ databases">
        <authorList>
            <person name="Varghese N."/>
            <person name="Submissions S."/>
        </authorList>
    </citation>
    <scope>NUCLEOTIDE SEQUENCE [LARGE SCALE GENOMIC DNA]</scope>
    <source>
        <strain evidence="4">Nm10</strain>
    </source>
</reference>
<dbReference type="Proteomes" id="UP000182882">
    <property type="component" value="Unassembled WGS sequence"/>
</dbReference>
<organism evidence="3 5">
    <name type="scientific">Nitrosomonas ureae</name>
    <dbReference type="NCBI Taxonomy" id="44577"/>
    <lineage>
        <taxon>Bacteria</taxon>
        <taxon>Pseudomonadati</taxon>
        <taxon>Pseudomonadota</taxon>
        <taxon>Betaproteobacteria</taxon>
        <taxon>Nitrosomonadales</taxon>
        <taxon>Nitrosomonadaceae</taxon>
        <taxon>Nitrosomonas</taxon>
    </lineage>
</organism>
<dbReference type="AlphaFoldDB" id="A0A0S3AFP4"/>
<dbReference type="EMBL" id="FNLN01000045">
    <property type="protein sequence ID" value="SDU29283.1"/>
    <property type="molecule type" value="Genomic_DNA"/>
</dbReference>
<evidence type="ECO:0000313" key="2">
    <source>
        <dbReference type="EMBL" id="SDU29283.1"/>
    </source>
</evidence>
<reference evidence="2" key="1">
    <citation type="submission" date="2016-10" db="EMBL/GenBank/DDBJ databases">
        <authorList>
            <person name="de Groot N.N."/>
        </authorList>
    </citation>
    <scope>NUCLEOTIDE SEQUENCE [LARGE SCALE GENOMIC DNA]</scope>
    <source>
        <strain evidence="2">Nm10</strain>
    </source>
</reference>
<keyword evidence="4" id="KW-1185">Reference proteome</keyword>